<dbReference type="PANTHER" id="PTHR10845:SF192">
    <property type="entry name" value="DOUBLE HIT, ISOFORM B"/>
    <property type="match status" value="1"/>
</dbReference>
<feature type="region of interest" description="Disordered" evidence="1">
    <location>
        <begin position="552"/>
        <end position="577"/>
    </location>
</feature>
<gene>
    <name evidence="4" type="ORF">NAEGRDRAFT_57445</name>
</gene>
<dbReference type="EMBL" id="GG738856">
    <property type="protein sequence ID" value="EFC47143.1"/>
    <property type="molecule type" value="Genomic_DNA"/>
</dbReference>
<feature type="compositionally biased region" description="Polar residues" evidence="1">
    <location>
        <begin position="415"/>
        <end position="426"/>
    </location>
</feature>
<dbReference type="OrthoDB" id="10354279at2759"/>
<feature type="compositionally biased region" description="Low complexity" evidence="1">
    <location>
        <begin position="90"/>
        <end position="100"/>
    </location>
</feature>
<feature type="compositionally biased region" description="Polar residues" evidence="1">
    <location>
        <begin position="565"/>
        <end position="577"/>
    </location>
</feature>
<keyword evidence="5" id="KW-1185">Reference proteome</keyword>
<evidence type="ECO:0000313" key="5">
    <source>
        <dbReference type="Proteomes" id="UP000006671"/>
    </source>
</evidence>
<dbReference type="AlphaFoldDB" id="D2V8A4"/>
<keyword evidence="2" id="KW-1133">Transmembrane helix</keyword>
<feature type="compositionally biased region" description="Polar residues" evidence="1">
    <location>
        <begin position="395"/>
        <end position="408"/>
    </location>
</feature>
<keyword evidence="2" id="KW-0812">Transmembrane</keyword>
<proteinExistence type="predicted"/>
<dbReference type="GeneID" id="8861189"/>
<name>D2V8A4_NAEGR</name>
<feature type="transmembrane region" description="Helical" evidence="2">
    <location>
        <begin position="170"/>
        <end position="187"/>
    </location>
</feature>
<feature type="transmembrane region" description="Helical" evidence="2">
    <location>
        <begin position="289"/>
        <end position="321"/>
    </location>
</feature>
<feature type="domain" description="RGS" evidence="3">
    <location>
        <begin position="338"/>
        <end position="376"/>
    </location>
</feature>
<dbReference type="PROSITE" id="PS50132">
    <property type="entry name" value="RGS"/>
    <property type="match status" value="1"/>
</dbReference>
<sequence length="577" mass="64820">MEKGHTVQLSSSLDIATLPTSQYSTTAAITPNSLPEVNTLTIAIPHENYSNSTSPTPATDSNKKKSTTFSNSHHQHHHTHHDKAHEDNKSSTSSSSSKTVKKISVSKGALRMDLSCCNIGLLDLSWVRIFAIIAMIVNTLTFLILLGLIIFNQQAQTSTNVDVLALRGNIYLYAAWINAYSMVAAYSQNTSYLSYYYKYTNQVDSLTSNLLSQISDQNVRNEYINNGAIMYAKMKEYNSNAAVMMENGNFAKAIELYKSFEFTNARDVFRVEQDKLMTYVTDTQTRNNYLAFVASTTSLVIISVAVVVTLPIILFVFGFAIKKDAINNRNLKRAQAMELMDVMNNDKLRILFQKHCKKEFNSENFEFLEHVQIYRRMCEHQIELVQMLSDGESSASSITNSSVPSSLSGAHGSENHSNSNIEMNEQSSRSKSSNDKTTSSEKKKKTGPPKTISEMENELDTIEVKKSQLASEIYLTFLDVTGAKAVNVNTSSIESVKMELDAYSNHQIHSLSEDLFDYLEKEISIVMLDTHMRFKQSMEFLKEMRIKKIKDIGTKKSQQKRGISVSPTTTTNQTSKK</sequence>
<keyword evidence="2" id="KW-0472">Membrane</keyword>
<feature type="compositionally biased region" description="Basic and acidic residues" evidence="1">
    <location>
        <begin position="432"/>
        <end position="441"/>
    </location>
</feature>
<feature type="compositionally biased region" description="Polar residues" evidence="1">
    <location>
        <begin position="48"/>
        <end position="60"/>
    </location>
</feature>
<dbReference type="VEuPathDB" id="AmoebaDB:NAEGRDRAFT_57445"/>
<dbReference type="SUPFAM" id="SSF48097">
    <property type="entry name" value="Regulator of G-protein signaling, RGS"/>
    <property type="match status" value="1"/>
</dbReference>
<dbReference type="InterPro" id="IPR016137">
    <property type="entry name" value="RGS"/>
</dbReference>
<dbReference type="KEGG" id="ngr:NAEGRDRAFT_57445"/>
<feature type="region of interest" description="Disordered" evidence="1">
    <location>
        <begin position="395"/>
        <end position="457"/>
    </location>
</feature>
<accession>D2V8A4</accession>
<dbReference type="OMA" id="AWINAYS"/>
<dbReference type="InterPro" id="IPR044926">
    <property type="entry name" value="RGS_subdomain_2"/>
</dbReference>
<dbReference type="Proteomes" id="UP000006671">
    <property type="component" value="Unassembled WGS sequence"/>
</dbReference>
<dbReference type="Gene3D" id="1.10.167.10">
    <property type="entry name" value="Regulator of G-protein Signalling 4, domain 2"/>
    <property type="match status" value="1"/>
</dbReference>
<dbReference type="RefSeq" id="XP_002679887.1">
    <property type="nucleotide sequence ID" value="XM_002679841.1"/>
</dbReference>
<evidence type="ECO:0000313" key="4">
    <source>
        <dbReference type="EMBL" id="EFC47143.1"/>
    </source>
</evidence>
<reference evidence="4 5" key="1">
    <citation type="journal article" date="2010" name="Cell">
        <title>The genome of Naegleria gruberi illuminates early eukaryotic versatility.</title>
        <authorList>
            <person name="Fritz-Laylin L.K."/>
            <person name="Prochnik S.E."/>
            <person name="Ginger M.L."/>
            <person name="Dacks J.B."/>
            <person name="Carpenter M.L."/>
            <person name="Field M.C."/>
            <person name="Kuo A."/>
            <person name="Paredez A."/>
            <person name="Chapman J."/>
            <person name="Pham J."/>
            <person name="Shu S."/>
            <person name="Neupane R."/>
            <person name="Cipriano M."/>
            <person name="Mancuso J."/>
            <person name="Tu H."/>
            <person name="Salamov A."/>
            <person name="Lindquist E."/>
            <person name="Shapiro H."/>
            <person name="Lucas S."/>
            <person name="Grigoriev I.V."/>
            <person name="Cande W.Z."/>
            <person name="Fulton C."/>
            <person name="Rokhsar D.S."/>
            <person name="Dawson S.C."/>
        </authorList>
    </citation>
    <scope>NUCLEOTIDE SEQUENCE [LARGE SCALE GENOMIC DNA]</scope>
    <source>
        <strain evidence="4 5">NEG-M</strain>
    </source>
</reference>
<protein>
    <recommendedName>
        <fullName evidence="3">RGS domain-containing protein</fullName>
    </recommendedName>
</protein>
<dbReference type="PANTHER" id="PTHR10845">
    <property type="entry name" value="REGULATOR OF G PROTEIN SIGNALING"/>
    <property type="match status" value="1"/>
</dbReference>
<dbReference type="SMART" id="SM00315">
    <property type="entry name" value="RGS"/>
    <property type="match status" value="1"/>
</dbReference>
<dbReference type="InParanoid" id="D2V8A4"/>
<organism evidence="5">
    <name type="scientific">Naegleria gruberi</name>
    <name type="common">Amoeba</name>
    <dbReference type="NCBI Taxonomy" id="5762"/>
    <lineage>
        <taxon>Eukaryota</taxon>
        <taxon>Discoba</taxon>
        <taxon>Heterolobosea</taxon>
        <taxon>Tetramitia</taxon>
        <taxon>Eutetramitia</taxon>
        <taxon>Vahlkampfiidae</taxon>
        <taxon>Naegleria</taxon>
    </lineage>
</organism>
<evidence type="ECO:0000256" key="2">
    <source>
        <dbReference type="SAM" id="Phobius"/>
    </source>
</evidence>
<evidence type="ECO:0000259" key="3">
    <source>
        <dbReference type="PROSITE" id="PS50132"/>
    </source>
</evidence>
<dbReference type="InterPro" id="IPR036305">
    <property type="entry name" value="RGS_sf"/>
</dbReference>
<evidence type="ECO:0000256" key="1">
    <source>
        <dbReference type="SAM" id="MobiDB-lite"/>
    </source>
</evidence>
<feature type="compositionally biased region" description="Basic residues" evidence="1">
    <location>
        <begin position="73"/>
        <end position="82"/>
    </location>
</feature>
<feature type="region of interest" description="Disordered" evidence="1">
    <location>
        <begin position="45"/>
        <end position="100"/>
    </location>
</feature>
<feature type="transmembrane region" description="Helical" evidence="2">
    <location>
        <begin position="126"/>
        <end position="150"/>
    </location>
</feature>